<dbReference type="SUPFAM" id="SSF75304">
    <property type="entry name" value="Amidase signature (AS) enzymes"/>
    <property type="match status" value="1"/>
</dbReference>
<dbReference type="KEGG" id="maw:19246760"/>
<dbReference type="AlphaFoldDB" id="E9DXV1"/>
<dbReference type="InterPro" id="IPR023631">
    <property type="entry name" value="Amidase_dom"/>
</dbReference>
<dbReference type="STRING" id="655827.E9DXV1"/>
<evidence type="ECO:0000313" key="2">
    <source>
        <dbReference type="EMBL" id="EFY91564.1"/>
    </source>
</evidence>
<dbReference type="Pfam" id="PF01425">
    <property type="entry name" value="Amidase"/>
    <property type="match status" value="1"/>
</dbReference>
<dbReference type="InterPro" id="IPR036928">
    <property type="entry name" value="AS_sf"/>
</dbReference>
<keyword evidence="3" id="KW-1185">Reference proteome</keyword>
<accession>E9DXV1</accession>
<gene>
    <name evidence="2" type="ORF">MAC_02449</name>
</gene>
<name>E9DXV1_METAQ</name>
<feature type="domain" description="Amidase" evidence="1">
    <location>
        <begin position="89"/>
        <end position="153"/>
    </location>
</feature>
<dbReference type="OrthoDB" id="5423360at2759"/>
<dbReference type="Gene3D" id="3.90.1300.10">
    <property type="entry name" value="Amidase signature (AS) domain"/>
    <property type="match status" value="1"/>
</dbReference>
<dbReference type="PANTHER" id="PTHR46310">
    <property type="entry name" value="AMIDASE 1"/>
    <property type="match status" value="1"/>
</dbReference>
<dbReference type="GeneID" id="19246760"/>
<protein>
    <submittedName>
        <fullName evidence="2">Amidase</fullName>
    </submittedName>
</protein>
<dbReference type="PANTHER" id="PTHR46310:SF7">
    <property type="entry name" value="AMIDASE 1"/>
    <property type="match status" value="1"/>
</dbReference>
<dbReference type="InParanoid" id="E9DXV1"/>
<dbReference type="eggNOG" id="ENOG502RK56">
    <property type="taxonomic scope" value="Eukaryota"/>
</dbReference>
<sequence length="235" mass="26482">MGLSDFKDEALVEAIYVPELENYFKETLAAKQVRALDYQIQAHPSLMTHIVCGDHFMYRSDEFLTLNSVQAGINGRVIVPSRSYFKPSASRPLDGARISVKDNTDVAGHKTTLCNRAWEDLYEPPSKNAACVQTLIDAGAIIVGKVKLQAMIMREEPLESVCSNGSLILPDGPEHDDIAKYLELAGGCPYYRGSYLDLENFRAGYQAKYKKPPFVHRALHWQWEVSRKISQEERV</sequence>
<proteinExistence type="predicted"/>
<evidence type="ECO:0000259" key="1">
    <source>
        <dbReference type="Pfam" id="PF01425"/>
    </source>
</evidence>
<reference evidence="2 3" key="1">
    <citation type="journal article" date="2011" name="PLoS Genet.">
        <title>Genome sequencing and comparative transcriptomics of the model entomopathogenic fungi Metarhizium anisopliae and M. acridum.</title>
        <authorList>
            <person name="Gao Q."/>
            <person name="Jin K."/>
            <person name="Ying S.H."/>
            <person name="Zhang Y."/>
            <person name="Xiao G."/>
            <person name="Shang Y."/>
            <person name="Duan Z."/>
            <person name="Hu X."/>
            <person name="Xie X.Q."/>
            <person name="Zhou G."/>
            <person name="Peng G."/>
            <person name="Luo Z."/>
            <person name="Huang W."/>
            <person name="Wang B."/>
            <person name="Fang W."/>
            <person name="Wang S."/>
            <person name="Zhong Y."/>
            <person name="Ma L.J."/>
            <person name="St Leger R.J."/>
            <person name="Zhao G.P."/>
            <person name="Pei Y."/>
            <person name="Feng M.G."/>
            <person name="Xia Y."/>
            <person name="Wang C."/>
        </authorList>
    </citation>
    <scope>NUCLEOTIDE SEQUENCE [LARGE SCALE GENOMIC DNA]</scope>
    <source>
        <strain evidence="2 3">CQMa 102</strain>
    </source>
</reference>
<organism evidence="3">
    <name type="scientific">Metarhizium acridum (strain CQMa 102)</name>
    <dbReference type="NCBI Taxonomy" id="655827"/>
    <lineage>
        <taxon>Eukaryota</taxon>
        <taxon>Fungi</taxon>
        <taxon>Dikarya</taxon>
        <taxon>Ascomycota</taxon>
        <taxon>Pezizomycotina</taxon>
        <taxon>Sordariomycetes</taxon>
        <taxon>Hypocreomycetidae</taxon>
        <taxon>Hypocreales</taxon>
        <taxon>Clavicipitaceae</taxon>
        <taxon>Metarhizium</taxon>
    </lineage>
</organism>
<evidence type="ECO:0000313" key="3">
    <source>
        <dbReference type="Proteomes" id="UP000002499"/>
    </source>
</evidence>
<dbReference type="HOGENOM" id="CLU_1180470_0_0_1"/>
<dbReference type="Proteomes" id="UP000002499">
    <property type="component" value="Unassembled WGS sequence"/>
</dbReference>
<dbReference type="EMBL" id="GL698481">
    <property type="protein sequence ID" value="EFY91564.1"/>
    <property type="molecule type" value="Genomic_DNA"/>
</dbReference>